<dbReference type="EMBL" id="JAQQWK010000003">
    <property type="protein sequence ID" value="KAK8044779.1"/>
    <property type="molecule type" value="Genomic_DNA"/>
</dbReference>
<dbReference type="Proteomes" id="UP001444661">
    <property type="component" value="Unassembled WGS sequence"/>
</dbReference>
<dbReference type="InterPro" id="IPR029063">
    <property type="entry name" value="SAM-dependent_MTases_sf"/>
</dbReference>
<keyword evidence="3" id="KW-1185">Reference proteome</keyword>
<dbReference type="Pfam" id="PF13489">
    <property type="entry name" value="Methyltransf_23"/>
    <property type="match status" value="1"/>
</dbReference>
<dbReference type="SUPFAM" id="SSF53335">
    <property type="entry name" value="S-adenosyl-L-methionine-dependent methyltransferases"/>
    <property type="match status" value="1"/>
</dbReference>
<sequence>MSPASDQTAQHDGTKAAMGGLVLCPLDLDQPGLKILDSGTGDGYWLQDLLATFPRLRDGTLVGTDVTAAKFPENGVQPPISLQIQSITQPWPPEWKHSFDLVHQRLVLGACGNFPYETAIRNLAKLVKPGGWIQLVEPDQTCGVQDGPAMRDFIALVTWVFERMGGHARYAYHVKQWLQDAGVVDVEERSIPNFLGALVPDADLARRTARWTADAMMPLLKYTQAYDGPTPIPRKELQTLVLRLHEELLTRGGLYPLRVLYGRMPLTQEQESVD</sequence>
<name>A0ABR1TGB7_9PEZI</name>
<dbReference type="PANTHER" id="PTHR43591">
    <property type="entry name" value="METHYLTRANSFERASE"/>
    <property type="match status" value="1"/>
</dbReference>
<evidence type="ECO:0000256" key="1">
    <source>
        <dbReference type="ARBA" id="ARBA00038158"/>
    </source>
</evidence>
<dbReference type="PANTHER" id="PTHR43591:SF105">
    <property type="entry name" value="METHYLTRANSFERASE DOMAIN-CONTAINING PROTEIN-RELATED"/>
    <property type="match status" value="1"/>
</dbReference>
<organism evidence="2 3">
    <name type="scientific">Apiospora rasikravindrae</name>
    <dbReference type="NCBI Taxonomy" id="990691"/>
    <lineage>
        <taxon>Eukaryota</taxon>
        <taxon>Fungi</taxon>
        <taxon>Dikarya</taxon>
        <taxon>Ascomycota</taxon>
        <taxon>Pezizomycotina</taxon>
        <taxon>Sordariomycetes</taxon>
        <taxon>Xylariomycetidae</taxon>
        <taxon>Amphisphaeriales</taxon>
        <taxon>Apiosporaceae</taxon>
        <taxon>Apiospora</taxon>
    </lineage>
</organism>
<gene>
    <name evidence="2" type="ORF">PG993_004803</name>
</gene>
<dbReference type="Gene3D" id="3.40.50.150">
    <property type="entry name" value="Vaccinia Virus protein VP39"/>
    <property type="match status" value="1"/>
</dbReference>
<accession>A0ABR1TGB7</accession>
<evidence type="ECO:0000313" key="2">
    <source>
        <dbReference type="EMBL" id="KAK8044779.1"/>
    </source>
</evidence>
<proteinExistence type="inferred from homology"/>
<comment type="caution">
    <text evidence="2">The sequence shown here is derived from an EMBL/GenBank/DDBJ whole genome shotgun (WGS) entry which is preliminary data.</text>
</comment>
<reference evidence="2 3" key="1">
    <citation type="submission" date="2023-01" db="EMBL/GenBank/DDBJ databases">
        <title>Analysis of 21 Apiospora genomes using comparative genomics revels a genus with tremendous synthesis potential of carbohydrate active enzymes and secondary metabolites.</title>
        <authorList>
            <person name="Sorensen T."/>
        </authorList>
    </citation>
    <scope>NUCLEOTIDE SEQUENCE [LARGE SCALE GENOMIC DNA]</scope>
    <source>
        <strain evidence="2 3">CBS 33761</strain>
    </source>
</reference>
<dbReference type="CDD" id="cd02440">
    <property type="entry name" value="AdoMet_MTases"/>
    <property type="match status" value="1"/>
</dbReference>
<protein>
    <recommendedName>
        <fullName evidence="4">Methyltransferase domain-containing protein</fullName>
    </recommendedName>
</protein>
<comment type="similarity">
    <text evidence="1">Belongs to the methyltransferase superfamily. LaeA methyltransferase family.</text>
</comment>
<evidence type="ECO:0000313" key="3">
    <source>
        <dbReference type="Proteomes" id="UP001444661"/>
    </source>
</evidence>
<evidence type="ECO:0008006" key="4">
    <source>
        <dbReference type="Google" id="ProtNLM"/>
    </source>
</evidence>